<gene>
    <name evidence="3" type="ORF">L323_18760</name>
</gene>
<accession>U4QY07</accession>
<dbReference type="Gene3D" id="3.40.630.40">
    <property type="entry name" value="Zn-dependent exopeptidases"/>
    <property type="match status" value="1"/>
</dbReference>
<dbReference type="Pfam" id="PF01520">
    <property type="entry name" value="Amidase_3"/>
    <property type="match status" value="1"/>
</dbReference>
<dbReference type="RefSeq" id="WP_020817120.1">
    <property type="nucleotide sequence ID" value="NZ_ATAY01000094.1"/>
</dbReference>
<keyword evidence="1 3" id="KW-0378">Hydrolase</keyword>
<dbReference type="GO" id="GO:0008745">
    <property type="term" value="F:N-acetylmuramoyl-L-alanine amidase activity"/>
    <property type="evidence" value="ECO:0007669"/>
    <property type="project" value="InterPro"/>
</dbReference>
<dbReference type="GO" id="GO:0030288">
    <property type="term" value="C:outer membrane-bounded periplasmic space"/>
    <property type="evidence" value="ECO:0007669"/>
    <property type="project" value="TreeGrafter"/>
</dbReference>
<name>U4QY07_9FIRM</name>
<sequence>MIVLISKKNILFVVLLLLMSITVLSIGLTVNYSKPVTADGNQAPGEGAAPAVRTVILDAGHGGEDPGAVSDYSGLKEKDINLNIVMLLKNMMEKDNYKVILTRDSDRLVYTTESNNIIQKRREDLTRRKGIMDDSGADLAVSVHLNKFPQAQYHGAQVFFPPKSDTSKKLADEIQNAIRLNVDNANDRVALVKKDPIIILKNLKTTTVVVECGFLSNAEEEKKLATEDYQNKLAAAIKQGIDSYYKKGANDIQKNQGSAGSSD</sequence>
<dbReference type="InterPro" id="IPR002508">
    <property type="entry name" value="MurNAc-LAA_cat"/>
</dbReference>
<dbReference type="PANTHER" id="PTHR30404">
    <property type="entry name" value="N-ACETYLMURAMOYL-L-ALANINE AMIDASE"/>
    <property type="match status" value="1"/>
</dbReference>
<dbReference type="OrthoDB" id="9806267at2"/>
<dbReference type="AlphaFoldDB" id="U4QY07"/>
<evidence type="ECO:0000256" key="1">
    <source>
        <dbReference type="ARBA" id="ARBA00022801"/>
    </source>
</evidence>
<evidence type="ECO:0000313" key="3">
    <source>
        <dbReference type="EMBL" id="EPR08017.1"/>
    </source>
</evidence>
<protein>
    <submittedName>
        <fullName evidence="3">Cell wall hydrolase</fullName>
    </submittedName>
</protein>
<feature type="domain" description="MurNAc-LAA" evidence="2">
    <location>
        <begin position="129"/>
        <end position="242"/>
    </location>
</feature>
<dbReference type="CDD" id="cd02696">
    <property type="entry name" value="MurNAc-LAA"/>
    <property type="match status" value="1"/>
</dbReference>
<dbReference type="SMART" id="SM00646">
    <property type="entry name" value="Ami_3"/>
    <property type="match status" value="1"/>
</dbReference>
<dbReference type="PATRIC" id="fig|1330534.3.peg.3725"/>
<reference evidence="3 4" key="1">
    <citation type="journal article" date="2013" name="Genome Announc.">
        <title>Draft Genome Sequence of the Cellulolytic Bacterium Clostridium papyrosolvens C7 (ATCC 700395).</title>
        <authorList>
            <person name="Zepeda V."/>
            <person name="Dassa B."/>
            <person name="Borovok I."/>
            <person name="Lamed R."/>
            <person name="Bayer E.A."/>
            <person name="Cate J.H."/>
        </authorList>
    </citation>
    <scope>NUCLEOTIDE SEQUENCE [LARGE SCALE GENOMIC DNA]</scope>
    <source>
        <strain evidence="3 4">C7</strain>
    </source>
</reference>
<dbReference type="SUPFAM" id="SSF53187">
    <property type="entry name" value="Zn-dependent exopeptidases"/>
    <property type="match status" value="1"/>
</dbReference>
<dbReference type="InterPro" id="IPR050695">
    <property type="entry name" value="N-acetylmuramoyl_amidase_3"/>
</dbReference>
<evidence type="ECO:0000313" key="4">
    <source>
        <dbReference type="Proteomes" id="UP000016860"/>
    </source>
</evidence>
<dbReference type="GO" id="GO:0009253">
    <property type="term" value="P:peptidoglycan catabolic process"/>
    <property type="evidence" value="ECO:0007669"/>
    <property type="project" value="InterPro"/>
</dbReference>
<dbReference type="Proteomes" id="UP000016860">
    <property type="component" value="Unassembled WGS sequence"/>
</dbReference>
<proteinExistence type="predicted"/>
<dbReference type="STRING" id="1330534.L323_18760"/>
<dbReference type="EMBL" id="ATAY01000094">
    <property type="protein sequence ID" value="EPR08017.1"/>
    <property type="molecule type" value="Genomic_DNA"/>
</dbReference>
<comment type="caution">
    <text evidence="3">The sequence shown here is derived from an EMBL/GenBank/DDBJ whole genome shotgun (WGS) entry which is preliminary data.</text>
</comment>
<dbReference type="PANTHER" id="PTHR30404:SF0">
    <property type="entry name" value="N-ACETYLMURAMOYL-L-ALANINE AMIDASE AMIC"/>
    <property type="match status" value="1"/>
</dbReference>
<evidence type="ECO:0000259" key="2">
    <source>
        <dbReference type="SMART" id="SM00646"/>
    </source>
</evidence>
<organism evidence="3 4">
    <name type="scientific">Ruminiclostridium papyrosolvens C7</name>
    <dbReference type="NCBI Taxonomy" id="1330534"/>
    <lineage>
        <taxon>Bacteria</taxon>
        <taxon>Bacillati</taxon>
        <taxon>Bacillota</taxon>
        <taxon>Clostridia</taxon>
        <taxon>Eubacteriales</taxon>
        <taxon>Oscillospiraceae</taxon>
        <taxon>Ruminiclostridium</taxon>
    </lineage>
</organism>